<dbReference type="eggNOG" id="COG1302">
    <property type="taxonomic scope" value="Bacteria"/>
</dbReference>
<proteinExistence type="inferred from homology"/>
<comment type="caution">
    <text evidence="3">The sequence shown here is derived from an EMBL/GenBank/DDBJ whole genome shotgun (WGS) entry which is preliminary data.</text>
</comment>
<name>G5KED0_9STRE</name>
<evidence type="ECO:0000313" key="4">
    <source>
        <dbReference type="Proteomes" id="UP000005388"/>
    </source>
</evidence>
<dbReference type="RefSeq" id="WP_006738801.1">
    <property type="nucleotide sequence ID" value="NZ_AEUZ02000001.1"/>
</dbReference>
<dbReference type="Pfam" id="PF03780">
    <property type="entry name" value="Asp23"/>
    <property type="match status" value="1"/>
</dbReference>
<dbReference type="PANTHER" id="PTHR34297">
    <property type="entry name" value="HYPOTHETICAL CYTOSOLIC PROTEIN-RELATED"/>
    <property type="match status" value="1"/>
</dbReference>
<reference evidence="3 4" key="1">
    <citation type="journal article" date="2014" name="Int. J. Syst. Evol. Microbiol.">
        <title>Phylogenomics and the dynamic genome evolution of the genus Streptococcus.</title>
        <authorList>
            <consortium name="The Broad Institute Genome Sequencing Platform"/>
            <person name="Richards V.P."/>
            <person name="Palmer S.R."/>
            <person name="Pavinski Bitar P.D."/>
            <person name="Qin X."/>
            <person name="Weinstock G.M."/>
            <person name="Highlander S.K."/>
            <person name="Town C.D."/>
            <person name="Burne R.A."/>
            <person name="Stanhope M.J."/>
        </authorList>
    </citation>
    <scope>NUCLEOTIDE SEQUENCE [LARGE SCALE GENOMIC DNA]</scope>
    <source>
        <strain evidence="3 4">2285-97</strain>
    </source>
</reference>
<dbReference type="Proteomes" id="UP000005388">
    <property type="component" value="Unassembled WGS sequence"/>
</dbReference>
<dbReference type="EMBL" id="AEUZ02000001">
    <property type="protein sequence ID" value="EHJ56028.1"/>
    <property type="molecule type" value="Genomic_DNA"/>
</dbReference>
<dbReference type="STRING" id="764291.STRUR_2068"/>
<organism evidence="3 4">
    <name type="scientific">Streptococcus urinalis 2285-97</name>
    <dbReference type="NCBI Taxonomy" id="764291"/>
    <lineage>
        <taxon>Bacteria</taxon>
        <taxon>Bacillati</taxon>
        <taxon>Bacillota</taxon>
        <taxon>Bacilli</taxon>
        <taxon>Lactobacillales</taxon>
        <taxon>Streptococcaceae</taxon>
        <taxon>Streptococcus</taxon>
    </lineage>
</organism>
<evidence type="ECO:0000256" key="2">
    <source>
        <dbReference type="ARBA" id="ARBA00039575"/>
    </source>
</evidence>
<evidence type="ECO:0000313" key="3">
    <source>
        <dbReference type="EMBL" id="EHJ56028.1"/>
    </source>
</evidence>
<dbReference type="InterPro" id="IPR005531">
    <property type="entry name" value="Asp23"/>
</dbReference>
<keyword evidence="4" id="KW-1185">Reference proteome</keyword>
<sequence length="173" mass="18784">MVETKTTAPVVENVKGELTYEDKVIEKIVGLAIDSVDGLLGVDGGFFSNMKGKLVNSDSKTDGVNVEVGKRQVAVDLDIIAEYRKNVPKIFKDIKAIVESEVKTMTDLEVVEVNVNVVDIKTRAQYEADSVSVQERVTSSAKAAGEYTLTKYNQAVNGVKDATDSGDKEPRVI</sequence>
<protein>
    <recommendedName>
        <fullName evidence="2">Stress response regulator gls24 homolog</fullName>
    </recommendedName>
</protein>
<accession>G5KED0</accession>
<gene>
    <name evidence="3" type="ORF">STRUR_2068</name>
</gene>
<evidence type="ECO:0000256" key="1">
    <source>
        <dbReference type="ARBA" id="ARBA00005721"/>
    </source>
</evidence>
<comment type="similarity">
    <text evidence="1">Belongs to the asp23 family.</text>
</comment>
<dbReference type="AlphaFoldDB" id="G5KED0"/>
<dbReference type="PANTHER" id="PTHR34297:SF3">
    <property type="entry name" value="ALKALINE SHOCK PROTEIN 23"/>
    <property type="match status" value="1"/>
</dbReference>